<feature type="compositionally biased region" description="Gly residues" evidence="1">
    <location>
        <begin position="811"/>
        <end position="820"/>
    </location>
</feature>
<dbReference type="InterPro" id="IPR023393">
    <property type="entry name" value="START-like_dom_sf"/>
</dbReference>
<sequence>MQPKTHSNKLVELAGCEREGGLGVVALKAKATVRASPEDIAAFLHDYDSAYFTEAAEKDLMVRDRFVIEDGEEGRSNVSFLRIKMPTGRYRDRTVCSKATCSTKNQTGGMMHVAFPTVHDSEPEGLEDVRASCIWVYRIKPVQVAVLKQSEGSRKTVVELYTQLNFKTADPEMEYEHLRRPLTVRAVSQVQRYFQHLRPLEILDDEDGAAMAAMLVDSVAAFKKGSPRGAKPMMGRLALTVLMQKNVALRELHTKNPWFSSMLIKVLDNRPAPPSTVNKRLEELTVADGGKIGKSMAAMLIGNATAAAAVDEWVRAFPSMKEFAEKAPFFQPFMETVATQQLQAADWGLKFRVGLGAAFSVLDMGSDVFMVSELFAAGDTVKAWAVIIMIALNICFQLLLVYVQKHKRPKIMAREMLLTILCLKPAVDARRLIGGGEKEYYEPMTPFIENMSTKIFETFFEALPAAFIQADFVITRMSNGEPVSRAAFGSIAMSIMATSFAMQTIAFDSDVNPVFRRQDPKVNGYIPDKNRGLVFGIMLAISACTMASQVFNFILLLKMSGTALAIYLVVPMVLHFARKLLRRGDFRIGPVWFTCGYIVTCKFLTDVTAWMLAYMPVGCGGAGFMGNLFVNQVATLVVAGAYVGGAGAVGEQRIDGDTFWAVVLASNGVLVLSFAAFFAAINRSHVSAFFSFETAADQVERMFRENTEPGLKLRLLMFHESCHRHFRNEVKEYVEANIAEWESERPLWFTNNMLVLIPDDWLGGDGGAKTLRRKRALEGGDGRRNRSSVRQSLGMSVGVVQEEEDEEDSAGEGGGGGGGEKVTPVN</sequence>
<organism evidence="3 4">
    <name type="scientific">Tetraparma gracilis</name>
    <dbReference type="NCBI Taxonomy" id="2962635"/>
    <lineage>
        <taxon>Eukaryota</taxon>
        <taxon>Sar</taxon>
        <taxon>Stramenopiles</taxon>
        <taxon>Ochrophyta</taxon>
        <taxon>Bolidophyceae</taxon>
        <taxon>Parmales</taxon>
        <taxon>Triparmaceae</taxon>
        <taxon>Tetraparma</taxon>
    </lineage>
</organism>
<evidence type="ECO:0000313" key="3">
    <source>
        <dbReference type="EMBL" id="GMI52932.1"/>
    </source>
</evidence>
<feature type="region of interest" description="Disordered" evidence="1">
    <location>
        <begin position="777"/>
        <end position="826"/>
    </location>
</feature>
<dbReference type="Proteomes" id="UP001165060">
    <property type="component" value="Unassembled WGS sequence"/>
</dbReference>
<comment type="caution">
    <text evidence="3">The sequence shown here is derived from an EMBL/GenBank/DDBJ whole genome shotgun (WGS) entry which is preliminary data.</text>
</comment>
<name>A0ABQ6NB62_9STRA</name>
<keyword evidence="2" id="KW-0812">Transmembrane</keyword>
<accession>A0ABQ6NB62</accession>
<dbReference type="EMBL" id="BRYB01006604">
    <property type="protein sequence ID" value="GMI52932.1"/>
    <property type="molecule type" value="Genomic_DNA"/>
</dbReference>
<feature type="transmembrane region" description="Helical" evidence="2">
    <location>
        <begin position="561"/>
        <end position="577"/>
    </location>
</feature>
<reference evidence="3 4" key="1">
    <citation type="journal article" date="2023" name="Commun. Biol.">
        <title>Genome analysis of Parmales, the sister group of diatoms, reveals the evolutionary specialization of diatoms from phago-mixotrophs to photoautotrophs.</title>
        <authorList>
            <person name="Ban H."/>
            <person name="Sato S."/>
            <person name="Yoshikawa S."/>
            <person name="Yamada K."/>
            <person name="Nakamura Y."/>
            <person name="Ichinomiya M."/>
            <person name="Sato N."/>
            <person name="Blanc-Mathieu R."/>
            <person name="Endo H."/>
            <person name="Kuwata A."/>
            <person name="Ogata H."/>
        </authorList>
    </citation>
    <scope>NUCLEOTIDE SEQUENCE [LARGE SCALE GENOMIC DNA]</scope>
</reference>
<feature type="transmembrane region" description="Helical" evidence="2">
    <location>
        <begin position="589"/>
        <end position="612"/>
    </location>
</feature>
<proteinExistence type="predicted"/>
<feature type="transmembrane region" description="Helical" evidence="2">
    <location>
        <begin position="659"/>
        <end position="681"/>
    </location>
</feature>
<keyword evidence="4" id="KW-1185">Reference proteome</keyword>
<evidence type="ECO:0000256" key="2">
    <source>
        <dbReference type="SAM" id="Phobius"/>
    </source>
</evidence>
<protein>
    <submittedName>
        <fullName evidence="3">Uncharacterized protein</fullName>
    </submittedName>
</protein>
<dbReference type="Gene3D" id="3.30.530.20">
    <property type="match status" value="1"/>
</dbReference>
<keyword evidence="2" id="KW-1133">Transmembrane helix</keyword>
<feature type="compositionally biased region" description="Acidic residues" evidence="1">
    <location>
        <begin position="801"/>
        <end position="810"/>
    </location>
</feature>
<gene>
    <name evidence="3" type="ORF">TeGR_g5902</name>
</gene>
<feature type="transmembrane region" description="Helical" evidence="2">
    <location>
        <begin position="383"/>
        <end position="403"/>
    </location>
</feature>
<dbReference type="SUPFAM" id="SSF55961">
    <property type="entry name" value="Bet v1-like"/>
    <property type="match status" value="1"/>
</dbReference>
<feature type="transmembrane region" description="Helical" evidence="2">
    <location>
        <begin position="533"/>
        <end position="555"/>
    </location>
</feature>
<evidence type="ECO:0000313" key="4">
    <source>
        <dbReference type="Proteomes" id="UP001165060"/>
    </source>
</evidence>
<evidence type="ECO:0000256" key="1">
    <source>
        <dbReference type="SAM" id="MobiDB-lite"/>
    </source>
</evidence>
<keyword evidence="2" id="KW-0472">Membrane</keyword>
<feature type="transmembrane region" description="Helical" evidence="2">
    <location>
        <begin position="624"/>
        <end position="647"/>
    </location>
</feature>